<comment type="caution">
    <text evidence="7">The sequence shown here is derived from an EMBL/GenBank/DDBJ whole genome shotgun (WGS) entry which is preliminary data.</text>
</comment>
<dbReference type="SUPFAM" id="SSF54211">
    <property type="entry name" value="Ribosomal protein S5 domain 2-like"/>
    <property type="match status" value="1"/>
</dbReference>
<dbReference type="VEuPathDB" id="MicrosporidiaDB:M896_050190"/>
<dbReference type="GO" id="GO:0000177">
    <property type="term" value="C:cytoplasmic exosome (RNase complex)"/>
    <property type="evidence" value="ECO:0007669"/>
    <property type="project" value="TreeGrafter"/>
</dbReference>
<evidence type="ECO:0000313" key="7">
    <source>
        <dbReference type="EMBL" id="KHN69614.1"/>
    </source>
</evidence>
<evidence type="ECO:0000256" key="2">
    <source>
        <dbReference type="ARBA" id="ARBA00006678"/>
    </source>
</evidence>
<dbReference type="FunCoup" id="A0A0B2UK46">
    <property type="interactions" value="80"/>
</dbReference>
<dbReference type="InterPro" id="IPR001247">
    <property type="entry name" value="ExoRNase_PH_dom1"/>
</dbReference>
<gene>
    <name evidence="7" type="ORF">M896_050190</name>
</gene>
<dbReference type="Gene3D" id="3.30.230.70">
    <property type="entry name" value="GHMP Kinase, N-terminal domain"/>
    <property type="match status" value="1"/>
</dbReference>
<dbReference type="InterPro" id="IPR027408">
    <property type="entry name" value="PNPase/RNase_PH_dom_sf"/>
</dbReference>
<dbReference type="HOGENOM" id="CLU_123986_0_0_1"/>
<keyword evidence="4" id="KW-0271">Exosome</keyword>
<comment type="subcellular location">
    <subcellularLocation>
        <location evidence="1">Nucleus</location>
    </subcellularLocation>
</comment>
<dbReference type="InterPro" id="IPR050080">
    <property type="entry name" value="RNase_PH"/>
</dbReference>
<dbReference type="GO" id="GO:0071028">
    <property type="term" value="P:nuclear mRNA surveillance"/>
    <property type="evidence" value="ECO:0007669"/>
    <property type="project" value="TreeGrafter"/>
</dbReference>
<dbReference type="Proteomes" id="UP000031056">
    <property type="component" value="Unassembled WGS sequence"/>
</dbReference>
<evidence type="ECO:0000256" key="5">
    <source>
        <dbReference type="ARBA" id="ARBA00023242"/>
    </source>
</evidence>
<dbReference type="STRING" id="1354746.A0A0B2UK46"/>
<dbReference type="GO" id="GO:0034475">
    <property type="term" value="P:U4 snRNA 3'-end processing"/>
    <property type="evidence" value="ECO:0007669"/>
    <property type="project" value="TreeGrafter"/>
</dbReference>
<dbReference type="InterPro" id="IPR020568">
    <property type="entry name" value="Ribosomal_Su5_D2-typ_SF"/>
</dbReference>
<dbReference type="GO" id="GO:0071051">
    <property type="term" value="P:poly(A)-dependent snoRNA 3'-end processing"/>
    <property type="evidence" value="ECO:0007669"/>
    <property type="project" value="TreeGrafter"/>
</dbReference>
<dbReference type="OrthoDB" id="2191718at2759"/>
<dbReference type="Pfam" id="PF01138">
    <property type="entry name" value="RNase_PH"/>
    <property type="match status" value="1"/>
</dbReference>
<evidence type="ECO:0000256" key="3">
    <source>
        <dbReference type="ARBA" id="ARBA00022552"/>
    </source>
</evidence>
<dbReference type="AlphaFoldDB" id="A0A0B2UK46"/>
<dbReference type="GO" id="GO:0000176">
    <property type="term" value="C:nuclear exosome (RNase complex)"/>
    <property type="evidence" value="ECO:0007669"/>
    <property type="project" value="UniProtKB-ARBA"/>
</dbReference>
<evidence type="ECO:0000313" key="8">
    <source>
        <dbReference type="Proteomes" id="UP000031056"/>
    </source>
</evidence>
<dbReference type="PANTHER" id="PTHR11953">
    <property type="entry name" value="EXOSOME COMPLEX COMPONENT"/>
    <property type="match status" value="1"/>
</dbReference>
<dbReference type="GO" id="GO:0005730">
    <property type="term" value="C:nucleolus"/>
    <property type="evidence" value="ECO:0007669"/>
    <property type="project" value="TreeGrafter"/>
</dbReference>
<keyword evidence="8" id="KW-1185">Reference proteome</keyword>
<comment type="similarity">
    <text evidence="2">Belongs to the RNase PH family.</text>
</comment>
<proteinExistence type="inferred from homology"/>
<dbReference type="PANTHER" id="PTHR11953:SF1">
    <property type="entry name" value="EXOSOME COMPLEX COMPONENT RRP46"/>
    <property type="match status" value="1"/>
</dbReference>
<keyword evidence="3" id="KW-0698">rRNA processing</keyword>
<evidence type="ECO:0000256" key="1">
    <source>
        <dbReference type="ARBA" id="ARBA00004123"/>
    </source>
</evidence>
<organism evidence="7 8">
    <name type="scientific">Ordospora colligata OC4</name>
    <dbReference type="NCBI Taxonomy" id="1354746"/>
    <lineage>
        <taxon>Eukaryota</taxon>
        <taxon>Fungi</taxon>
        <taxon>Fungi incertae sedis</taxon>
        <taxon>Microsporidia</taxon>
        <taxon>Ordosporidae</taxon>
        <taxon>Ordospora</taxon>
    </lineage>
</organism>
<evidence type="ECO:0000256" key="4">
    <source>
        <dbReference type="ARBA" id="ARBA00022835"/>
    </source>
</evidence>
<dbReference type="RefSeq" id="XP_014563656.1">
    <property type="nucleotide sequence ID" value="XM_014708170.1"/>
</dbReference>
<accession>A0A0B2UK46</accession>
<sequence>MKEIDSAVSVVPLCTGSSKLSYDGTTVFCVVHGPLDGTQRNSDPSKAALDVRWKDPVVINGRIYDKYFSSVVTNILSKYIILELDGGKTIQIVLNVAGSIRNTLFCAVNAALLALVDSGIPLRTMFYASSSFGYEEEVFVFDADGKMSFGHSFGPIEDSCINTAAEFLQYVKDVQAFALKPKLLLID</sequence>
<name>A0A0B2UK46_9MICR</name>
<dbReference type="GO" id="GO:0006364">
    <property type="term" value="P:rRNA processing"/>
    <property type="evidence" value="ECO:0007669"/>
    <property type="project" value="UniProtKB-KW"/>
</dbReference>
<dbReference type="GO" id="GO:0003723">
    <property type="term" value="F:RNA binding"/>
    <property type="evidence" value="ECO:0007669"/>
    <property type="project" value="TreeGrafter"/>
</dbReference>
<evidence type="ECO:0000259" key="6">
    <source>
        <dbReference type="Pfam" id="PF01138"/>
    </source>
</evidence>
<dbReference type="GeneID" id="26261672"/>
<feature type="domain" description="Exoribonuclease phosphorolytic" evidence="6">
    <location>
        <begin position="2"/>
        <end position="121"/>
    </location>
</feature>
<protein>
    <submittedName>
        <fullName evidence="7">RNase PH-like protein</fullName>
    </submittedName>
</protein>
<dbReference type="EMBL" id="JOKQ01000005">
    <property type="protein sequence ID" value="KHN69614.1"/>
    <property type="molecule type" value="Genomic_DNA"/>
</dbReference>
<keyword evidence="5" id="KW-0539">Nucleus</keyword>
<reference evidence="7 8" key="1">
    <citation type="journal article" date="2014" name="MBio">
        <title>The Ordospora colligata genome; evolution of extreme reduction in microsporidia and host-to-parasite horizontal gene transfer.</title>
        <authorList>
            <person name="Pombert J.-F."/>
            <person name="Haag K.L."/>
            <person name="Beidas S."/>
            <person name="Ebert D."/>
            <person name="Keeling P.J."/>
        </authorList>
    </citation>
    <scope>NUCLEOTIDE SEQUENCE [LARGE SCALE GENOMIC DNA]</scope>
    <source>
        <strain evidence="7 8">OC4</strain>
    </source>
</reference>
<dbReference type="GO" id="GO:0016075">
    <property type="term" value="P:rRNA catabolic process"/>
    <property type="evidence" value="ECO:0007669"/>
    <property type="project" value="TreeGrafter"/>
</dbReference>
<dbReference type="InParanoid" id="A0A0B2UK46"/>